<gene>
    <name evidence="4" type="ORF">AB0L16_01190</name>
</gene>
<dbReference type="CDD" id="cd07374">
    <property type="entry name" value="CYTH-like_Pase"/>
    <property type="match status" value="1"/>
</dbReference>
<dbReference type="SMART" id="SM00880">
    <property type="entry name" value="CHAD"/>
    <property type="match status" value="1"/>
</dbReference>
<dbReference type="SMART" id="SM01118">
    <property type="entry name" value="CYTH"/>
    <property type="match status" value="1"/>
</dbReference>
<dbReference type="RefSeq" id="WP_109281131.1">
    <property type="nucleotide sequence ID" value="NZ_JBFAUK010000001.1"/>
</dbReference>
<dbReference type="InterPro" id="IPR038186">
    <property type="entry name" value="CHAD_dom_sf"/>
</dbReference>
<dbReference type="SUPFAM" id="SSF55154">
    <property type="entry name" value="CYTH-like phosphatases"/>
    <property type="match status" value="1"/>
</dbReference>
<evidence type="ECO:0000259" key="2">
    <source>
        <dbReference type="PROSITE" id="PS51707"/>
    </source>
</evidence>
<dbReference type="PANTHER" id="PTHR39339:SF1">
    <property type="entry name" value="CHAD DOMAIN-CONTAINING PROTEIN"/>
    <property type="match status" value="1"/>
</dbReference>
<dbReference type="InterPro" id="IPR023577">
    <property type="entry name" value="CYTH_domain"/>
</dbReference>
<evidence type="ECO:0000313" key="4">
    <source>
        <dbReference type="EMBL" id="MEV5505082.1"/>
    </source>
</evidence>
<sequence length="516" mass="56491">MAETLREIERKYEAERNHRADGRAPLFPGAPLYPVLNGAGPVAETVQRGTAELDAVYYDTADRRLLAAGITLRRRTGGPDAGWHLKLPVAPGVRDEVRAPLTRRAVPRPLAALVRSRTRDAPLLPLMRIATRRRVEHLLDADGALLAEASTDTVTATRLDGVLGTARWTEAEIELAPGAGPALLDALEPRLLAAGLRPARSPSKLARALAELEPQPPDGPAGERPGGSGAGRTVLDHLRQQVALLVELDPGARLGTEDAVHQMRVATRRLRSAFRSYGKVVDRRATDPIAAELKWLAAELGLDRDREVLVERLRARLDELPRSLVRGPVRARVRAWSAARRTGSRRRLTAVLNGERYLALLDSLDALLADPPLGKAAARPPERVLAKAVLRDYRRLAGRMERALDTGPGPGRDTALHEARKAAKRVRYAAEVLGGDAARFARRMKSVQTLLGDHQDSVLARSALRELAEEAQAAGEPGFTYGLLYGREEQRAAADERELPQVWARASQERWREGWA</sequence>
<feature type="domain" description="CYTH" evidence="2">
    <location>
        <begin position="5"/>
        <end position="215"/>
    </location>
</feature>
<evidence type="ECO:0000259" key="3">
    <source>
        <dbReference type="PROSITE" id="PS51708"/>
    </source>
</evidence>
<organism evidence="4 5">
    <name type="scientific">Streptomyces orinoci</name>
    <name type="common">Streptoverticillium orinoci</name>
    <dbReference type="NCBI Taxonomy" id="67339"/>
    <lineage>
        <taxon>Bacteria</taxon>
        <taxon>Bacillati</taxon>
        <taxon>Actinomycetota</taxon>
        <taxon>Actinomycetes</taxon>
        <taxon>Kitasatosporales</taxon>
        <taxon>Streptomycetaceae</taxon>
        <taxon>Streptomyces</taxon>
    </lineage>
</organism>
<protein>
    <submittedName>
        <fullName evidence="4">CYTH and CHAD domain-containing protein</fullName>
    </submittedName>
</protein>
<dbReference type="InterPro" id="IPR007899">
    <property type="entry name" value="CHAD_dom"/>
</dbReference>
<keyword evidence="5" id="KW-1185">Reference proteome</keyword>
<evidence type="ECO:0000256" key="1">
    <source>
        <dbReference type="SAM" id="MobiDB-lite"/>
    </source>
</evidence>
<dbReference type="EMBL" id="JBFAUK010000001">
    <property type="protein sequence ID" value="MEV5505082.1"/>
    <property type="molecule type" value="Genomic_DNA"/>
</dbReference>
<dbReference type="Gene3D" id="1.40.20.10">
    <property type="entry name" value="CHAD domain"/>
    <property type="match status" value="1"/>
</dbReference>
<name>A0ABV3JQB5_STRON</name>
<accession>A0ABV3JQB5</accession>
<dbReference type="PROSITE" id="PS51708">
    <property type="entry name" value="CHAD"/>
    <property type="match status" value="1"/>
</dbReference>
<comment type="caution">
    <text evidence="4">The sequence shown here is derived from an EMBL/GenBank/DDBJ whole genome shotgun (WGS) entry which is preliminary data.</text>
</comment>
<dbReference type="Pfam" id="PF05235">
    <property type="entry name" value="CHAD"/>
    <property type="match status" value="1"/>
</dbReference>
<dbReference type="Pfam" id="PF01928">
    <property type="entry name" value="CYTH"/>
    <property type="match status" value="1"/>
</dbReference>
<proteinExistence type="predicted"/>
<dbReference type="Proteomes" id="UP001552594">
    <property type="component" value="Unassembled WGS sequence"/>
</dbReference>
<evidence type="ECO:0000313" key="5">
    <source>
        <dbReference type="Proteomes" id="UP001552594"/>
    </source>
</evidence>
<reference evidence="4 5" key="1">
    <citation type="submission" date="2024-06" db="EMBL/GenBank/DDBJ databases">
        <title>The Natural Products Discovery Center: Release of the First 8490 Sequenced Strains for Exploring Actinobacteria Biosynthetic Diversity.</title>
        <authorList>
            <person name="Kalkreuter E."/>
            <person name="Kautsar S.A."/>
            <person name="Yang D."/>
            <person name="Bader C.D."/>
            <person name="Teijaro C.N."/>
            <person name="Fluegel L."/>
            <person name="Davis C.M."/>
            <person name="Simpson J.R."/>
            <person name="Lauterbach L."/>
            <person name="Steele A.D."/>
            <person name="Gui C."/>
            <person name="Meng S."/>
            <person name="Li G."/>
            <person name="Viehrig K."/>
            <person name="Ye F."/>
            <person name="Su P."/>
            <person name="Kiefer A.F."/>
            <person name="Nichols A."/>
            <person name="Cepeda A.J."/>
            <person name="Yan W."/>
            <person name="Fan B."/>
            <person name="Jiang Y."/>
            <person name="Adhikari A."/>
            <person name="Zheng C.-J."/>
            <person name="Schuster L."/>
            <person name="Cowan T.M."/>
            <person name="Smanski M.J."/>
            <person name="Chevrette M.G."/>
            <person name="De Carvalho L.P.S."/>
            <person name="Shen B."/>
        </authorList>
    </citation>
    <scope>NUCLEOTIDE SEQUENCE [LARGE SCALE GENOMIC DNA]</scope>
    <source>
        <strain evidence="4 5">NPDC052347</strain>
    </source>
</reference>
<feature type="domain" description="CHAD" evidence="3">
    <location>
        <begin position="227"/>
        <end position="508"/>
    </location>
</feature>
<dbReference type="PROSITE" id="PS51707">
    <property type="entry name" value="CYTH"/>
    <property type="match status" value="1"/>
</dbReference>
<feature type="region of interest" description="Disordered" evidence="1">
    <location>
        <begin position="212"/>
        <end position="232"/>
    </location>
</feature>
<dbReference type="PANTHER" id="PTHR39339">
    <property type="entry name" value="SLR1444 PROTEIN"/>
    <property type="match status" value="1"/>
</dbReference>
<dbReference type="Gene3D" id="2.40.320.10">
    <property type="entry name" value="Hypothetical Protein Pfu-838710-001"/>
    <property type="match status" value="1"/>
</dbReference>
<dbReference type="InterPro" id="IPR033469">
    <property type="entry name" value="CYTH-like_dom_sf"/>
</dbReference>